<dbReference type="EMBL" id="UYRT01003634">
    <property type="protein sequence ID" value="VDK34149.1"/>
    <property type="molecule type" value="Genomic_DNA"/>
</dbReference>
<proteinExistence type="predicted"/>
<gene>
    <name evidence="2" type="ORF">GPUH_LOCUS2426</name>
</gene>
<evidence type="ECO:0000313" key="4">
    <source>
        <dbReference type="WBParaSite" id="GPUH_0000243101-mRNA-1"/>
    </source>
</evidence>
<evidence type="ECO:0000256" key="1">
    <source>
        <dbReference type="SAM" id="Coils"/>
    </source>
</evidence>
<sequence length="151" mass="17653">MRRMRQGLLLLKREIFYQAMQSGHKVVDARGIAERAVKIAEERAVKKHEILTQNYTEEEKKKKLEELEKAEKENTFYNVAMRLASKMLYPDDPLPDASHVIQSNVVQPNPHTRSIFENPEDRLNIFKSADIPKLKEHSIKQWVEWDKNAAA</sequence>
<dbReference type="OrthoDB" id="5989925at2759"/>
<organism evidence="4">
    <name type="scientific">Gongylonema pulchrum</name>
    <dbReference type="NCBI Taxonomy" id="637853"/>
    <lineage>
        <taxon>Eukaryota</taxon>
        <taxon>Metazoa</taxon>
        <taxon>Ecdysozoa</taxon>
        <taxon>Nematoda</taxon>
        <taxon>Chromadorea</taxon>
        <taxon>Rhabditida</taxon>
        <taxon>Spirurina</taxon>
        <taxon>Spiruromorpha</taxon>
        <taxon>Spiruroidea</taxon>
        <taxon>Gongylonematidae</taxon>
        <taxon>Gongylonema</taxon>
    </lineage>
</organism>
<keyword evidence="1" id="KW-0175">Coiled coil</keyword>
<dbReference type="WBParaSite" id="GPUH_0000243101-mRNA-1">
    <property type="protein sequence ID" value="GPUH_0000243101-mRNA-1"/>
    <property type="gene ID" value="GPUH_0000243101"/>
</dbReference>
<protein>
    <submittedName>
        <fullName evidence="2 4">Uncharacterized protein</fullName>
    </submittedName>
</protein>
<evidence type="ECO:0000313" key="2">
    <source>
        <dbReference type="EMBL" id="VDK34149.1"/>
    </source>
</evidence>
<dbReference type="Proteomes" id="UP000271098">
    <property type="component" value="Unassembled WGS sequence"/>
</dbReference>
<dbReference type="AlphaFoldDB" id="A0A183D135"/>
<reference evidence="4" key="1">
    <citation type="submission" date="2016-06" db="UniProtKB">
        <authorList>
            <consortium name="WormBaseParasite"/>
        </authorList>
    </citation>
    <scope>IDENTIFICATION</scope>
</reference>
<feature type="coiled-coil region" evidence="1">
    <location>
        <begin position="53"/>
        <end position="80"/>
    </location>
</feature>
<evidence type="ECO:0000313" key="3">
    <source>
        <dbReference type="Proteomes" id="UP000271098"/>
    </source>
</evidence>
<name>A0A183D135_9BILA</name>
<reference evidence="2 3" key="2">
    <citation type="submission" date="2018-11" db="EMBL/GenBank/DDBJ databases">
        <authorList>
            <consortium name="Pathogen Informatics"/>
        </authorList>
    </citation>
    <scope>NUCLEOTIDE SEQUENCE [LARGE SCALE GENOMIC DNA]</scope>
</reference>
<keyword evidence="3" id="KW-1185">Reference proteome</keyword>
<accession>A0A183D135</accession>